<dbReference type="SUPFAM" id="SSF50891">
    <property type="entry name" value="Cyclophilin-like"/>
    <property type="match status" value="1"/>
</dbReference>
<dbReference type="InterPro" id="IPR003778">
    <property type="entry name" value="CT_A_B"/>
</dbReference>
<proteinExistence type="predicted"/>
<sequence length="332" mass="37206">MEIKLHKPGPFSTIQDLGRLDFLSSGVPKSGAMDSLSARLANAALANTDEVAVIEFTYAQADIEICSDMLLAYSGKGAVFLDEERTILPANRPLALKKGTRLKLVPDGIGCRTYLAAPGGWDVPLIMRSRSTYLPAKIGGVDGRLLQTNDILRATNWEDKHERLFDYLHHSKRTHPQWAVKPMWQATSNTQVIRFLRGPEAEWFSEESLLQLRSSTFEVDRNSNRMGYVLRGNPFQKIKDQEMLSTAVLPGTIQVPGNGQPIVLMADCQTTGGYPRIAQIAAVDLPRCGQLKPGDRICFQEISLREAENLYLEQERHYQQMKLSIDLKYDIT</sequence>
<dbReference type="PANTHER" id="PTHR43309:SF5">
    <property type="entry name" value="5-OXOPROLINASE SUBUNIT C"/>
    <property type="match status" value="1"/>
</dbReference>
<keyword evidence="6" id="KW-1185">Reference proteome</keyword>
<dbReference type="PANTHER" id="PTHR43309">
    <property type="entry name" value="5-OXOPROLINASE SUBUNIT C"/>
    <property type="match status" value="1"/>
</dbReference>
<dbReference type="InterPro" id="IPR052708">
    <property type="entry name" value="PxpC"/>
</dbReference>
<organism evidence="5 6">
    <name type="scientific">Sphingobacterium corticibacter</name>
    <dbReference type="NCBI Taxonomy" id="2171749"/>
    <lineage>
        <taxon>Bacteria</taxon>
        <taxon>Pseudomonadati</taxon>
        <taxon>Bacteroidota</taxon>
        <taxon>Sphingobacteriia</taxon>
        <taxon>Sphingobacteriales</taxon>
        <taxon>Sphingobacteriaceae</taxon>
        <taxon>Sphingobacterium</taxon>
    </lineage>
</organism>
<keyword evidence="3" id="KW-0067">ATP-binding</keyword>
<dbReference type="InterPro" id="IPR029000">
    <property type="entry name" value="Cyclophilin-like_dom_sf"/>
</dbReference>
<evidence type="ECO:0000259" key="4">
    <source>
        <dbReference type="SMART" id="SM00797"/>
    </source>
</evidence>
<evidence type="ECO:0000256" key="3">
    <source>
        <dbReference type="ARBA" id="ARBA00022840"/>
    </source>
</evidence>
<dbReference type="SMART" id="SM00797">
    <property type="entry name" value="AHS2"/>
    <property type="match status" value="1"/>
</dbReference>
<gene>
    <name evidence="5" type="ORF">DC487_03550</name>
</gene>
<accession>A0A2T8HMN4</accession>
<dbReference type="GO" id="GO:0005524">
    <property type="term" value="F:ATP binding"/>
    <property type="evidence" value="ECO:0007669"/>
    <property type="project" value="UniProtKB-KW"/>
</dbReference>
<keyword evidence="5" id="KW-0456">Lyase</keyword>
<name>A0A2T8HMN4_9SPHI</name>
<comment type="caution">
    <text evidence="5">The sequence shown here is derived from an EMBL/GenBank/DDBJ whole genome shotgun (WGS) entry which is preliminary data.</text>
</comment>
<dbReference type="NCBIfam" id="TIGR00724">
    <property type="entry name" value="urea_amlyse_rel"/>
    <property type="match status" value="1"/>
</dbReference>
<dbReference type="GO" id="GO:0016829">
    <property type="term" value="F:lyase activity"/>
    <property type="evidence" value="ECO:0007669"/>
    <property type="project" value="UniProtKB-KW"/>
</dbReference>
<protein>
    <submittedName>
        <fullName evidence="5">Urea amidolyase</fullName>
    </submittedName>
</protein>
<keyword evidence="2" id="KW-0378">Hydrolase</keyword>
<evidence type="ECO:0000313" key="6">
    <source>
        <dbReference type="Proteomes" id="UP000245627"/>
    </source>
</evidence>
<keyword evidence="1" id="KW-0547">Nucleotide-binding</keyword>
<dbReference type="AlphaFoldDB" id="A0A2T8HMN4"/>
<evidence type="ECO:0000256" key="1">
    <source>
        <dbReference type="ARBA" id="ARBA00022741"/>
    </source>
</evidence>
<dbReference type="Proteomes" id="UP000245627">
    <property type="component" value="Unassembled WGS sequence"/>
</dbReference>
<dbReference type="OrthoDB" id="9782422at2"/>
<dbReference type="Gene3D" id="2.40.100.10">
    <property type="entry name" value="Cyclophilin-like"/>
    <property type="match status" value="1"/>
</dbReference>
<evidence type="ECO:0000313" key="5">
    <source>
        <dbReference type="EMBL" id="PVH26697.1"/>
    </source>
</evidence>
<dbReference type="Pfam" id="PF02626">
    <property type="entry name" value="CT_A_B"/>
    <property type="match status" value="1"/>
</dbReference>
<feature type="domain" description="Carboxyltransferase" evidence="4">
    <location>
        <begin position="24"/>
        <end position="317"/>
    </location>
</feature>
<dbReference type="EMBL" id="QDKG01000001">
    <property type="protein sequence ID" value="PVH26697.1"/>
    <property type="molecule type" value="Genomic_DNA"/>
</dbReference>
<evidence type="ECO:0000256" key="2">
    <source>
        <dbReference type="ARBA" id="ARBA00022801"/>
    </source>
</evidence>
<dbReference type="GO" id="GO:0016787">
    <property type="term" value="F:hydrolase activity"/>
    <property type="evidence" value="ECO:0007669"/>
    <property type="project" value="UniProtKB-KW"/>
</dbReference>
<reference evidence="5 6" key="1">
    <citation type="submission" date="2018-04" db="EMBL/GenBank/DDBJ databases">
        <title>Sphingobacterium cortibacter sp. nov.</title>
        <authorList>
            <person name="Li Y."/>
        </authorList>
    </citation>
    <scope>NUCLEOTIDE SEQUENCE [LARGE SCALE GENOMIC DNA]</scope>
    <source>
        <strain evidence="5 6">2c-3</strain>
    </source>
</reference>
<dbReference type="RefSeq" id="WP_116774555.1">
    <property type="nucleotide sequence ID" value="NZ_QDKG01000001.1"/>
</dbReference>